<geneLocation type="mitochondrion" evidence="1"/>
<name>A0A6B9XZ70_PICSI</name>
<dbReference type="EMBL" id="MK697705">
    <property type="protein sequence ID" value="QHR92735.1"/>
    <property type="molecule type" value="Genomic_DNA"/>
</dbReference>
<accession>A0A6B9XZ70</accession>
<sequence length="45" mass="5179">MVSLLVPHPLRSFSYDSFPVDDTQLYVPSKKLYVPTCSTSDQRPY</sequence>
<reference evidence="1" key="1">
    <citation type="submission" date="2019-03" db="EMBL/GenBank/DDBJ databases">
        <title>Largest Complete Mitochondrial Genome of a Gymnosperm, Sitka Spruce (Picea sitchensis), Indicates Complex Physical Structure.</title>
        <authorList>
            <person name="Jackman S.D."/>
            <person name="Coombe L."/>
            <person name="Warren R."/>
            <person name="Kirk H."/>
            <person name="Trinh E."/>
            <person name="McLeod T."/>
            <person name="Pleasance S."/>
            <person name="Pandoh P."/>
            <person name="Zhao Y."/>
            <person name="Coope R."/>
            <person name="Bousquet J."/>
            <person name="Bohlmann J.C."/>
            <person name="Jones S.J.M."/>
            <person name="Birol I."/>
        </authorList>
    </citation>
    <scope>NUCLEOTIDE SEQUENCE</scope>
    <source>
        <strain evidence="1">Q903</strain>
    </source>
</reference>
<proteinExistence type="predicted"/>
<gene>
    <name evidence="1" type="primary">orf06837</name>
    <name evidence="1" type="ORF">Q903MT_gene6783</name>
</gene>
<evidence type="ECO:0000313" key="1">
    <source>
        <dbReference type="EMBL" id="QHR92735.1"/>
    </source>
</evidence>
<keyword evidence="1" id="KW-0496">Mitochondrion</keyword>
<organism evidence="1">
    <name type="scientific">Picea sitchensis</name>
    <name type="common">Sitka spruce</name>
    <name type="synonym">Pinus sitchensis</name>
    <dbReference type="NCBI Taxonomy" id="3332"/>
    <lineage>
        <taxon>Eukaryota</taxon>
        <taxon>Viridiplantae</taxon>
        <taxon>Streptophyta</taxon>
        <taxon>Embryophyta</taxon>
        <taxon>Tracheophyta</taxon>
        <taxon>Spermatophyta</taxon>
        <taxon>Pinopsida</taxon>
        <taxon>Pinidae</taxon>
        <taxon>Conifers I</taxon>
        <taxon>Pinales</taxon>
        <taxon>Pinaceae</taxon>
        <taxon>Picea</taxon>
    </lineage>
</organism>
<protein>
    <submittedName>
        <fullName evidence="1">Uncharacterized protein</fullName>
    </submittedName>
</protein>
<dbReference type="AlphaFoldDB" id="A0A6B9XZ70"/>